<dbReference type="EMBL" id="QOCW01000026">
    <property type="protein sequence ID" value="RBW68008.1"/>
    <property type="molecule type" value="Genomic_DNA"/>
</dbReference>
<dbReference type="InterPro" id="IPR058608">
    <property type="entry name" value="NrnB_C"/>
</dbReference>
<dbReference type="InterPro" id="IPR038763">
    <property type="entry name" value="DHH_sf"/>
</dbReference>
<evidence type="ECO:0000313" key="3">
    <source>
        <dbReference type="Proteomes" id="UP000253314"/>
    </source>
</evidence>
<evidence type="ECO:0000259" key="1">
    <source>
        <dbReference type="Pfam" id="PF26386"/>
    </source>
</evidence>
<dbReference type="SUPFAM" id="SSF64182">
    <property type="entry name" value="DHH phosphoesterases"/>
    <property type="match status" value="1"/>
</dbReference>
<dbReference type="PANTHER" id="PTHR42146">
    <property type="entry name" value="3',5'-CYCLIC-NUCLEOTIDE PHOSPHODIESTERASE"/>
    <property type="match status" value="1"/>
</dbReference>
<proteinExistence type="predicted"/>
<organism evidence="2 3">
    <name type="scientific">Bacillus taeanensis</name>
    <dbReference type="NCBI Taxonomy" id="273032"/>
    <lineage>
        <taxon>Bacteria</taxon>
        <taxon>Bacillati</taxon>
        <taxon>Bacillota</taxon>
        <taxon>Bacilli</taxon>
        <taxon>Bacillales</taxon>
        <taxon>Bacillaceae</taxon>
        <taxon>Bacillus</taxon>
    </lineage>
</organism>
<dbReference type="InterPro" id="IPR052968">
    <property type="entry name" value="Nucleotide_metab_enz"/>
</dbReference>
<dbReference type="Gene3D" id="3.10.310.30">
    <property type="match status" value="1"/>
</dbReference>
<dbReference type="Proteomes" id="UP000253314">
    <property type="component" value="Unassembled WGS sequence"/>
</dbReference>
<dbReference type="Pfam" id="PF26386">
    <property type="entry name" value="NrnB_C"/>
    <property type="match status" value="1"/>
</dbReference>
<protein>
    <submittedName>
        <fullName evidence="2">Oligoribonuclease</fullName>
    </submittedName>
</protein>
<name>A0A366XR57_9BACI</name>
<feature type="domain" description="Oligoribonuclease NrnB C-terminal" evidence="1">
    <location>
        <begin position="325"/>
        <end position="396"/>
    </location>
</feature>
<sequence>MIKLFTDSDLDGLGCGLIAKIAFKDKADVSYCSYRNLNQRVTGFLHNPENNDVRIYITDLSVNEEVEKKLAERFKKGKLVQMVDHHVTALHFNNHEWGFVKTEYESGKKTSATSLFYEFLLEKKLIEPNKALEEFIELVRQYDTWEWDENNNVAAKRLNDLFFIIGIEQFEKDMLSRIQENPQSFSLNETENMILDMEEKKIERYINMKNRQMVQAFIDEYCVGIVHAENYHSELGNALGKKNPHLDLIAIINAGNKKMGFRTIYDHVDVSAFAQKFGGGGHPKASGCSLTSETFKKFVVNVFDLEPRRPDAEQNQYNVTDSEFGVWYENRKGEISHIRKTDNEKWEILHDGKVLNKPFSTFEDAEHFLKRYYVSWLQYDHQFIEYLTKTYKVKEEKLKNKFTEEMKRIIKK</sequence>
<reference evidence="2 3" key="1">
    <citation type="submission" date="2018-07" db="EMBL/GenBank/DDBJ databases">
        <title>Lottiidibacillus patelloidae gen. nov., sp. nov., isolated from the intestinal tract of a marine limpet and the reclassification of B. taeanensis BH030017T, B. algicola KMM 3737T and B. hwajinpoensis SW-72T as genus Lottiidibacillus.</title>
        <authorList>
            <person name="Liu R."/>
            <person name="Huang Z."/>
        </authorList>
    </citation>
    <scope>NUCLEOTIDE SEQUENCE [LARGE SCALE GENOMIC DNA]</scope>
    <source>
        <strain evidence="2 3">BH030017</strain>
    </source>
</reference>
<evidence type="ECO:0000313" key="2">
    <source>
        <dbReference type="EMBL" id="RBW68008.1"/>
    </source>
</evidence>
<accession>A0A366XR57</accession>
<comment type="caution">
    <text evidence="2">The sequence shown here is derived from an EMBL/GenBank/DDBJ whole genome shotgun (WGS) entry which is preliminary data.</text>
</comment>
<gene>
    <name evidence="2" type="ORF">DS031_18905</name>
</gene>
<dbReference type="PANTHER" id="PTHR42146:SF1">
    <property type="entry name" value="OLIGORIBONUCLEASE NRNB"/>
    <property type="match status" value="1"/>
</dbReference>
<dbReference type="RefSeq" id="WP_113807610.1">
    <property type="nucleotide sequence ID" value="NZ_QOCW01000026.1"/>
</dbReference>
<keyword evidence="3" id="KW-1185">Reference proteome</keyword>
<dbReference type="OrthoDB" id="2035301at2"/>
<dbReference type="AlphaFoldDB" id="A0A366XR57"/>